<reference evidence="9" key="1">
    <citation type="journal article" date="2019" name="Int. J. Syst. Evol. Microbiol.">
        <title>The Global Catalogue of Microorganisms (GCM) 10K type strain sequencing project: providing services to taxonomists for standard genome sequencing and annotation.</title>
        <authorList>
            <consortium name="The Broad Institute Genomics Platform"/>
            <consortium name="The Broad Institute Genome Sequencing Center for Infectious Disease"/>
            <person name="Wu L."/>
            <person name="Ma J."/>
        </authorList>
    </citation>
    <scope>NUCLEOTIDE SEQUENCE [LARGE SCALE GENOMIC DNA]</scope>
    <source>
        <strain evidence="9">CCUG 56029</strain>
    </source>
</reference>
<keyword evidence="6 8" id="KW-0560">Oxidoreductase</keyword>
<evidence type="ECO:0000256" key="6">
    <source>
        <dbReference type="RuleBase" id="RU364082"/>
    </source>
</evidence>
<comment type="pathway">
    <text evidence="1 6">Carbohydrate biosynthesis; dTDP-L-rhamnose biosynthesis.</text>
</comment>
<dbReference type="EMBL" id="JBHUEN010000021">
    <property type="protein sequence ID" value="MFD1881908.1"/>
    <property type="molecule type" value="Genomic_DNA"/>
</dbReference>
<dbReference type="GO" id="GO:0008831">
    <property type="term" value="F:dTDP-4-dehydrorhamnose reductase activity"/>
    <property type="evidence" value="ECO:0007669"/>
    <property type="project" value="UniProtKB-EC"/>
</dbReference>
<dbReference type="PANTHER" id="PTHR10491">
    <property type="entry name" value="DTDP-4-DEHYDRORHAMNOSE REDUCTASE"/>
    <property type="match status" value="1"/>
</dbReference>
<evidence type="ECO:0000259" key="7">
    <source>
        <dbReference type="Pfam" id="PF04321"/>
    </source>
</evidence>
<evidence type="ECO:0000256" key="1">
    <source>
        <dbReference type="ARBA" id="ARBA00004781"/>
    </source>
</evidence>
<dbReference type="CDD" id="cd05254">
    <property type="entry name" value="dTDP_HR_like_SDR_e"/>
    <property type="match status" value="1"/>
</dbReference>
<comment type="similarity">
    <text evidence="2 6">Belongs to the dTDP-4-dehydrorhamnose reductase family.</text>
</comment>
<evidence type="ECO:0000256" key="2">
    <source>
        <dbReference type="ARBA" id="ARBA00010944"/>
    </source>
</evidence>
<dbReference type="InterPro" id="IPR005913">
    <property type="entry name" value="dTDP_dehydrorham_reduct"/>
</dbReference>
<sequence length="284" mass="29869">MKALVFGRTGQVAQELALLLPEAEFLGRDRADLTDPAACADAIAATDAAIVINAAAYTAVDKAESDADTARLVNGAAPAAMARAAAARDLPFLHVSTDYVFDGSGTAPWQAGDRTGPLGVYGQTKLEGEDGVRAAGGMAAILRTSWVFSPFGNNFVKTMLRLGRERDALSIVADQIGGPTPAGDIAAALVAMGRQMLDGRGIAGTYHFAGTPDVSWADFAREIFRQAGLTPKVTDIRTVDYPTPAKRPANSRLDCSALTRDYGIARPEWTKGLARVLTILETTS</sequence>
<dbReference type="SUPFAM" id="SSF51735">
    <property type="entry name" value="NAD(P)-binding Rossmann-fold domains"/>
    <property type="match status" value="1"/>
</dbReference>
<dbReference type="Gene3D" id="3.40.50.720">
    <property type="entry name" value="NAD(P)-binding Rossmann-like Domain"/>
    <property type="match status" value="1"/>
</dbReference>
<organism evidence="8 9">
    <name type="scientific">Paracoccus pacificus</name>
    <dbReference type="NCBI Taxonomy" id="1463598"/>
    <lineage>
        <taxon>Bacteria</taxon>
        <taxon>Pseudomonadati</taxon>
        <taxon>Pseudomonadota</taxon>
        <taxon>Alphaproteobacteria</taxon>
        <taxon>Rhodobacterales</taxon>
        <taxon>Paracoccaceae</taxon>
        <taxon>Paracoccus</taxon>
    </lineage>
</organism>
<dbReference type="InterPro" id="IPR029903">
    <property type="entry name" value="RmlD-like-bd"/>
</dbReference>
<accession>A0ABW4R6R8</accession>
<dbReference type="NCBIfam" id="TIGR01214">
    <property type="entry name" value="rmlD"/>
    <property type="match status" value="1"/>
</dbReference>
<comment type="caution">
    <text evidence="8">The sequence shown here is derived from an EMBL/GenBank/DDBJ whole genome shotgun (WGS) entry which is preliminary data.</text>
</comment>
<comment type="cofactor">
    <cofactor evidence="6">
        <name>Mg(2+)</name>
        <dbReference type="ChEBI" id="CHEBI:18420"/>
    </cofactor>
    <text evidence="6">Binds 1 Mg(2+) ion per monomer.</text>
</comment>
<gene>
    <name evidence="8" type="primary">rfbD</name>
    <name evidence="8" type="ORF">ACFSCT_09285</name>
</gene>
<evidence type="ECO:0000256" key="5">
    <source>
        <dbReference type="ARBA" id="ARBA00048200"/>
    </source>
</evidence>
<dbReference type="InterPro" id="IPR036291">
    <property type="entry name" value="NAD(P)-bd_dom_sf"/>
</dbReference>
<dbReference type="PANTHER" id="PTHR10491:SF4">
    <property type="entry name" value="METHIONINE ADENOSYLTRANSFERASE 2 SUBUNIT BETA"/>
    <property type="match status" value="1"/>
</dbReference>
<name>A0ABW4R6R8_9RHOB</name>
<keyword evidence="6" id="KW-0521">NADP</keyword>
<dbReference type="Pfam" id="PF04321">
    <property type="entry name" value="RmlD_sub_bind"/>
    <property type="match status" value="1"/>
</dbReference>
<proteinExistence type="inferred from homology"/>
<dbReference type="RefSeq" id="WP_379142151.1">
    <property type="nucleotide sequence ID" value="NZ_JBHUEN010000021.1"/>
</dbReference>
<evidence type="ECO:0000256" key="4">
    <source>
        <dbReference type="ARBA" id="ARBA00017099"/>
    </source>
</evidence>
<comment type="catalytic activity">
    <reaction evidence="5 6">
        <text>dTDP-beta-L-rhamnose + NADP(+) = dTDP-4-dehydro-beta-L-rhamnose + NADPH + H(+)</text>
        <dbReference type="Rhea" id="RHEA:21796"/>
        <dbReference type="ChEBI" id="CHEBI:15378"/>
        <dbReference type="ChEBI" id="CHEBI:57510"/>
        <dbReference type="ChEBI" id="CHEBI:57783"/>
        <dbReference type="ChEBI" id="CHEBI:58349"/>
        <dbReference type="ChEBI" id="CHEBI:62830"/>
        <dbReference type="EC" id="1.1.1.133"/>
    </reaction>
</comment>
<dbReference type="Gene3D" id="3.90.25.10">
    <property type="entry name" value="UDP-galactose 4-epimerase, domain 1"/>
    <property type="match status" value="1"/>
</dbReference>
<evidence type="ECO:0000313" key="8">
    <source>
        <dbReference type="EMBL" id="MFD1881908.1"/>
    </source>
</evidence>
<feature type="domain" description="RmlD-like substrate binding" evidence="7">
    <location>
        <begin position="1"/>
        <end position="279"/>
    </location>
</feature>
<evidence type="ECO:0000256" key="3">
    <source>
        <dbReference type="ARBA" id="ARBA00012929"/>
    </source>
</evidence>
<protein>
    <recommendedName>
        <fullName evidence="4 6">dTDP-4-dehydrorhamnose reductase</fullName>
        <ecNumber evidence="3 6">1.1.1.133</ecNumber>
    </recommendedName>
</protein>
<evidence type="ECO:0000313" key="9">
    <source>
        <dbReference type="Proteomes" id="UP001597213"/>
    </source>
</evidence>
<dbReference type="EC" id="1.1.1.133" evidence="3 6"/>
<keyword evidence="9" id="KW-1185">Reference proteome</keyword>
<comment type="function">
    <text evidence="6">Catalyzes the reduction of dTDP-6-deoxy-L-lyxo-4-hexulose to yield dTDP-L-rhamnose.</text>
</comment>
<dbReference type="Proteomes" id="UP001597213">
    <property type="component" value="Unassembled WGS sequence"/>
</dbReference>